<evidence type="ECO:0000256" key="1">
    <source>
        <dbReference type="ARBA" id="ARBA00023015"/>
    </source>
</evidence>
<keyword evidence="1" id="KW-0805">Transcription regulation</keyword>
<dbReference type="Pfam" id="PF00717">
    <property type="entry name" value="Peptidase_S24"/>
    <property type="match status" value="1"/>
</dbReference>
<evidence type="ECO:0000313" key="6">
    <source>
        <dbReference type="Proteomes" id="UP000601099"/>
    </source>
</evidence>
<dbReference type="InterPro" id="IPR015927">
    <property type="entry name" value="Peptidase_S24_S26A/B/C"/>
</dbReference>
<dbReference type="CDD" id="cd00093">
    <property type="entry name" value="HTH_XRE"/>
    <property type="match status" value="2"/>
</dbReference>
<proteinExistence type="predicted"/>
<sequence length="369" mass="42513">MEKQEHPISQRIRILIDSFADGNQRHFAEKIGITPSAISDLFGKRKNTPGTEMLQKIAAAYKNVSMDWLLNGEEPMIMSGYMHKDPVQAVEEAQEASRERFYHLNRLKRIRELRGISLDEAAKAFGITADELHKIEWAVEGTGKYVWDVEFHEAASQLYRVSLDYLVGDPDLEMLQRLIEAESRKGYHGVPMVTVDSDQRENIAMVSTQAEASYPTRYLEQEFYHKLPAFSIPLPQFRNATFRAFEVTGNSMSPTLYPQSWVIARFVDLQAESIQEGYIYVIVTHAAVVVKRVIDRRKERGAFALQSDNEEYPTFDQAASEVLEMWRVQAGINFQFPNTRFAMVRKVASLEADMRYVMDRLQQRPDNEE</sequence>
<dbReference type="PANTHER" id="PTHR40661">
    <property type="match status" value="1"/>
</dbReference>
<dbReference type="Gene3D" id="2.10.109.10">
    <property type="entry name" value="Umud Fragment, subunit A"/>
    <property type="match status" value="1"/>
</dbReference>
<dbReference type="InterPro" id="IPR010982">
    <property type="entry name" value="Lambda_DNA-bd_dom_sf"/>
</dbReference>
<dbReference type="SUPFAM" id="SSF51306">
    <property type="entry name" value="LexA/Signal peptidase"/>
    <property type="match status" value="1"/>
</dbReference>
<dbReference type="Proteomes" id="UP000601099">
    <property type="component" value="Unassembled WGS sequence"/>
</dbReference>
<dbReference type="InterPro" id="IPR001387">
    <property type="entry name" value="Cro/C1-type_HTH"/>
</dbReference>
<organism evidence="5 6">
    <name type="scientific">Hymenobacter guriensis</name>
    <dbReference type="NCBI Taxonomy" id="2793065"/>
    <lineage>
        <taxon>Bacteria</taxon>
        <taxon>Pseudomonadati</taxon>
        <taxon>Bacteroidota</taxon>
        <taxon>Cytophagia</taxon>
        <taxon>Cytophagales</taxon>
        <taxon>Hymenobacteraceae</taxon>
        <taxon>Hymenobacter</taxon>
    </lineage>
</organism>
<gene>
    <name evidence="5" type="ORF">I5L79_21770</name>
</gene>
<dbReference type="RefSeq" id="WP_196957207.1">
    <property type="nucleotide sequence ID" value="NZ_JADWYK010000021.1"/>
</dbReference>
<evidence type="ECO:0000256" key="3">
    <source>
        <dbReference type="ARBA" id="ARBA00023163"/>
    </source>
</evidence>
<dbReference type="Pfam" id="PF01381">
    <property type="entry name" value="HTH_3"/>
    <property type="match status" value="1"/>
</dbReference>
<evidence type="ECO:0000259" key="4">
    <source>
        <dbReference type="PROSITE" id="PS50943"/>
    </source>
</evidence>
<keyword evidence="2" id="KW-0238">DNA-binding</keyword>
<dbReference type="SMART" id="SM00530">
    <property type="entry name" value="HTH_XRE"/>
    <property type="match status" value="2"/>
</dbReference>
<feature type="domain" description="HTH cro/C1-type" evidence="4">
    <location>
        <begin position="27"/>
        <end position="69"/>
    </location>
</feature>
<protein>
    <submittedName>
        <fullName evidence="5">Helix-turn-helix domain-containing protein</fullName>
    </submittedName>
</protein>
<evidence type="ECO:0000256" key="2">
    <source>
        <dbReference type="ARBA" id="ARBA00023125"/>
    </source>
</evidence>
<accession>A0ABS0L7Y5</accession>
<name>A0ABS0L7Y5_9BACT</name>
<dbReference type="PROSITE" id="PS50943">
    <property type="entry name" value="HTH_CROC1"/>
    <property type="match status" value="2"/>
</dbReference>
<dbReference type="SUPFAM" id="SSF47413">
    <property type="entry name" value="lambda repressor-like DNA-binding domains"/>
    <property type="match status" value="2"/>
</dbReference>
<evidence type="ECO:0000313" key="5">
    <source>
        <dbReference type="EMBL" id="MBG8556189.1"/>
    </source>
</evidence>
<dbReference type="InterPro" id="IPR036286">
    <property type="entry name" value="LexA/Signal_pep-like_sf"/>
</dbReference>
<keyword evidence="3" id="KW-0804">Transcription</keyword>
<comment type="caution">
    <text evidence="5">The sequence shown here is derived from an EMBL/GenBank/DDBJ whole genome shotgun (WGS) entry which is preliminary data.</text>
</comment>
<dbReference type="CDD" id="cd06529">
    <property type="entry name" value="S24_LexA-like"/>
    <property type="match status" value="1"/>
</dbReference>
<dbReference type="Gene3D" id="1.10.260.40">
    <property type="entry name" value="lambda repressor-like DNA-binding domains"/>
    <property type="match status" value="2"/>
</dbReference>
<dbReference type="InterPro" id="IPR039418">
    <property type="entry name" value="LexA-like"/>
</dbReference>
<feature type="domain" description="HTH cro/C1-type" evidence="4">
    <location>
        <begin position="107"/>
        <end position="166"/>
    </location>
</feature>
<dbReference type="EMBL" id="JADWYK010000021">
    <property type="protein sequence ID" value="MBG8556189.1"/>
    <property type="molecule type" value="Genomic_DNA"/>
</dbReference>
<keyword evidence="6" id="KW-1185">Reference proteome</keyword>
<dbReference type="PANTHER" id="PTHR40661:SF3">
    <property type="entry name" value="FELS-1 PROPHAGE TRANSCRIPTIONAL REGULATOR"/>
    <property type="match status" value="1"/>
</dbReference>
<reference evidence="5 6" key="1">
    <citation type="submission" date="2020-11" db="EMBL/GenBank/DDBJ databases">
        <title>Hymenobacter sp.</title>
        <authorList>
            <person name="Kim M.K."/>
        </authorList>
    </citation>
    <scope>NUCLEOTIDE SEQUENCE [LARGE SCALE GENOMIC DNA]</scope>
    <source>
        <strain evidence="5 6">BT594</strain>
    </source>
</reference>